<evidence type="ECO:0000313" key="3">
    <source>
        <dbReference type="Xenbase" id="XB-GENE-6488661"/>
    </source>
</evidence>
<sequence>MLLLLCSSNIFHILQMNKHVTQENEVDNKLDTNLATKSPDEPVVAPQNSQYNTPPSCSLLCPLTAWETLGKQYQEYKQSCPFMTAVQQKQGLYGLLPVFLQACEQTQGIFSVPDICIMASDLGTLLAMEMRKKISNKPAGAARIALTGFLQGDEEGKSGYYLLRSVCLLSQKDQDILCSLIKTGLPDVFLQSLYLFLAFPAGHRTAKLQESENQVKDLFMQTMLKLCSHAQGVENLTRSSDFECLLKAAASGWDRCDTHWSGTVEQVLKGVSNALTPGMLHYLQSSHCTQSFLQTLSKQINIIAPGVLCQVTTILLSFLLNSYSLTASLLQDFESTQGYSLLLKIILQCKGDAFIEEGGEQQLDDLLTLLTSLVICGKSEIKVSGQVSHPQLPGFCIGWTHGSGKTVKNLQAFQVLQGVFQNSMDVHLCSKVLSQIQSLWALEHSNFFLLEWSLQPISQFVEILPLKPPRVQYQFFQLIQFVVSELSYIPHQILQKVQELIKQNQSPSCTLSALNTLQNIIVKDSVFSDLFRDSGLLGMLLTQLRHQAKVLRRAAAITGQTTEGEYERELTIGRLQTVEVLLQTSVRNVVILKDYGMIPYIKIFLDDMGFRRGAICILEHVSAIDPDEYMSTIMGALCSSTQAEVTLKLDLLQSLQKMLKSPREQTSFRNAAGFDVLLSLISDMEGSLHDPPGECWSEVQSANIFGLVQAIITAMSAALCQNVSNQHFSHSQRIFEKMAVDLKQLGCFSFPMVYQTHIYQSQMSRGRSLQELLGVIFGCQTTCSQSLRNCFIILSLLLGMAAGKLTSRWQEHAIKQITIELPIRDILSTYEEKREMEEELTNFIQHAFSEVLDSCSREDLVTVEPGALCVVISLIQNVYSEENPELSKEIQCAVLEHIHSLGRSERQRQVLCESQLLSCIVSFCRETLNNDGDPLRLPLIRIFEKLASQAVQPDVLRQFLCCGITVQQGSEHKKSTDTQTNFYSGRLCSSWVLHTSMSLVSMTSPRKFQTHNSSMSPSFVEFDMTTHGSGCLFLPSVGSILGSNVEDILSGGIGTGARNFPPPGGLNFSCWFLVSKFCHAPEPHPIRLLTIVRHMSRSQQHYVCLSIALNSAERCLLISTEEQEFQPLDMMEVEALPSNSSRPPSQAQLNLSGLLVKDQWHHLFVALKDIKRSGLVTAWIDGQCLGSKEIHYVQRLPGAISSLDPSALVDIHAFLGTPQIWHQHSSLLWRLGQSYLFEDVLSEETLRLLLKLGPSYCGNFKTGATTIVTEEKIVFGVNVLNSYLSTVTEIRDMYNEVDGRHIAKEFGVPSRDNSTPIFLSRNLALHLHGTARTLGAVTVQTKGVRVFNSTPAADSLNYIGGPAVMLSLISMSSDDQALYAAIKALVSVLSSSLLAEQLMQHIDGYQLLAYLLRRKSCILNPRIFQLILTITGTADVSVGPARPLNFSAVKHILCNFQLWLEVPGDLDVSLLTHLEEVLRCHGDTEIIQQLQLVPSLIFLLNDLRVTQVKATLICNLLNLCLNSCFNKNDISRLGLFLVSTLPGTSIDEKQLYPQETPTEDTCADSGRLIWLRNQLLLMLIRIICPPTSSLSKQQQEEVLSALGPDWFLLFIQPSVHPSSVDLGMRLVGHLLQNRTLLARFSNVTKAGACVENNTYELHLLMDNLRGQDTLTTFNFSLVFGFRSLLCIICHHWYRTEIYLLLSSVLLRTPLMEVSAEGDVESKFQDIFHKHGTDRILQHGLCIEAALLLMAMVKTALYQKTATEDKPRLLAHSNAVMQFLCLVFDRYPQDPLWIASDLINYLASLLFLPVDLESCDTEEEGITPGTQDPSVKTDKQHLDAARKPIQKLMHLILKQNLTQPWTFKHEPPLEYLLEVFQADVSIEKKSQFQTEILLFMMEIFLAVSDQGASDNPELHEIMVYPEGSEIPEAVTIANLSYFSQKLLEKMLSGIFIDDPCTILHFFIKQITAVTHAIAPCNRDSHFNILYGHLNRTILHCLSRPRTTLSGMRSFLKVLELLLSHWDVVFATYNSSPSFFACFLHCLFQIFSGSYPEGFGVKSKVQRRSWQLIFLSKEEEGEEQRDGPDMQEAHVHVLQAVHTVWEQLIVSRRQILEEYYKMDLYFKQGECQISQVTPLWEETALKAWQQYLVSEKKTLKSKNRTSAGPGQRITAAVRGLYGGSGQDAEFKPQEAASSLDECKKIAQDLFKCLYRDSQEIQQCQYMAACRDWSEQEQELLSEVGVWGLLQNHTEHKWEMSHREGPWRIRKRMQPFQRELETLSATETGATSLLGEINKGAQMRLNEQRGDGTSLTFFPTLQDNAKYSFTCTICPERLNVLREFPEKEKIFLKMPMVLVEAHLITEGILMFGRNHFYLCSYFTLSTSGDVTCITHGKSSIEDPFIYDLCYKDTLTGSPKDAEHSLESSKIKTVRRNPKIERYPFQDLLDLQPMRFLMQEIALEIYLRNRTSKFLVFPNKDVSTAMKGFQSSMSNSKVKAADDDCQYIRGSAGEKVMLQKWQRREIGNFEYLMFLNNLAGRTIRDLMQYPVLPWVLRDYKSETLYLSDPKVFRDLSRPMGAQTRDRSQKFIQRYKDVENNDGDLSVQCHYCTHYSSASIVSSYLVRVEPFTQAMRWVQGGALDLADRLFHSVAGVWESASSENMSDVRELIPEFYYLTEMFTNSNCYQLGCMQDGTVVGDVLLPPWAHGDPQTFVRLHSEALESEYVSSQIHHWIDLVFGYKQRGPAAVHALNVFHPYFYGSTDHLNSADPFVRNTLIGFISNFGQVPKQLFTKPHPSRHGKELSTGHTASPFYSAPCSLKHVTVTPKAGNLRGAVGHMFVTEKAVFAAEKNHVLLPPTYAMNLSWGYSDGSLKLQNCNTRKVVEVWELMSHWGWCHSIVCPSPSLVITAMSSSVLCAWTFSPPGQKERESELQLKKVLSGHGSAVLCVCASANYGVLISGSADGSCILWDLDNLKCVQKLPLHPREVTFVAVNDRTGAFVSCCHADLYMWSVNGNPITYIRVGSDILSCCFGGLSVIITGSQDGIVRFWKMENAEDLKIIGLAGYRLKTSLRMFHQLAPAITAAGKQQHSFAITALGVSRNNTKLLVGDERGVITSWYLD</sequence>
<dbReference type="SUPFAM" id="SSF48371">
    <property type="entry name" value="ARM repeat"/>
    <property type="match status" value="1"/>
</dbReference>
<dbReference type="PROSITE" id="PS00678">
    <property type="entry name" value="WD_REPEATS_1"/>
    <property type="match status" value="1"/>
</dbReference>
<dbReference type="OMA" id="PREGARN"/>
<dbReference type="InterPro" id="IPR051944">
    <property type="entry name" value="BEACH_domain_protein"/>
</dbReference>
<dbReference type="PANTHER" id="PTHR46108">
    <property type="entry name" value="BLUE CHEESE"/>
    <property type="match status" value="1"/>
</dbReference>
<dbReference type="SUPFAM" id="SSF50978">
    <property type="entry name" value="WD40 repeat-like"/>
    <property type="match status" value="1"/>
</dbReference>
<dbReference type="InterPro" id="IPR036372">
    <property type="entry name" value="BEACH_dom_sf"/>
</dbReference>
<dbReference type="InterPro" id="IPR023362">
    <property type="entry name" value="PH-BEACH_dom"/>
</dbReference>
<dbReference type="Proteomes" id="UP000186698">
    <property type="component" value="Chromosome 7L"/>
</dbReference>
<dbReference type="Gene3D" id="2.30.29.30">
    <property type="entry name" value="Pleckstrin-homology domain (PH domain)/Phosphotyrosine-binding domain (PTB)"/>
    <property type="match status" value="1"/>
</dbReference>
<dbReference type="InterPro" id="IPR015943">
    <property type="entry name" value="WD40/YVTN_repeat-like_dom_sf"/>
</dbReference>
<name>A0A1L8FKS3_XENLA</name>
<dbReference type="AGR" id="Xenbase:XB-GENE-6488661"/>
<dbReference type="Gene3D" id="1.25.10.10">
    <property type="entry name" value="Leucine-rich Repeat Variant"/>
    <property type="match status" value="1"/>
</dbReference>
<gene>
    <name evidence="2 3" type="primary">wdfy4.L</name>
</gene>
<dbReference type="Pfam" id="PF14844">
    <property type="entry name" value="PH_BEACH"/>
    <property type="match status" value="1"/>
</dbReference>
<dbReference type="STRING" id="8355.A0A1L8FKS3"/>
<proteinExistence type="predicted"/>
<dbReference type="RefSeq" id="XP_018081101.1">
    <property type="nucleotide sequence ID" value="XM_018225612.2"/>
</dbReference>
<dbReference type="PROSITE" id="PS50082">
    <property type="entry name" value="WD_REPEATS_2"/>
    <property type="match status" value="2"/>
</dbReference>
<evidence type="ECO:0000313" key="2">
    <source>
        <dbReference type="RefSeq" id="XP_018081101.1"/>
    </source>
</evidence>
<dbReference type="InterPro" id="IPR000409">
    <property type="entry name" value="BEACH_dom"/>
</dbReference>
<dbReference type="InterPro" id="IPR001680">
    <property type="entry name" value="WD40_rpt"/>
</dbReference>
<protein>
    <submittedName>
        <fullName evidence="2">WD repeat- and FYVE domain-containing protein 4 isoform X1</fullName>
    </submittedName>
</protein>
<dbReference type="Gene3D" id="2.130.10.10">
    <property type="entry name" value="YVTN repeat-like/Quinoprotein amine dehydrogenase"/>
    <property type="match status" value="1"/>
</dbReference>
<dbReference type="InterPro" id="IPR016024">
    <property type="entry name" value="ARM-type_fold"/>
</dbReference>
<organism evidence="1 2">
    <name type="scientific">Xenopus laevis</name>
    <name type="common">African clawed frog</name>
    <dbReference type="NCBI Taxonomy" id="8355"/>
    <lineage>
        <taxon>Eukaryota</taxon>
        <taxon>Metazoa</taxon>
        <taxon>Chordata</taxon>
        <taxon>Craniata</taxon>
        <taxon>Vertebrata</taxon>
        <taxon>Euteleostomi</taxon>
        <taxon>Amphibia</taxon>
        <taxon>Batrachia</taxon>
        <taxon>Anura</taxon>
        <taxon>Pipoidea</taxon>
        <taxon>Pipidae</taxon>
        <taxon>Xenopodinae</taxon>
        <taxon>Xenopus</taxon>
        <taxon>Xenopus</taxon>
    </lineage>
</organism>
<dbReference type="GeneID" id="108696340"/>
<accession>A0A1L8FKS3</accession>
<reference evidence="2" key="1">
    <citation type="submission" date="2025-08" db="UniProtKB">
        <authorList>
            <consortium name="RefSeq"/>
        </authorList>
    </citation>
    <scope>IDENTIFICATION</scope>
    <source>
        <strain evidence="2">J_2021</strain>
        <tissue evidence="2">Erythrocytes</tissue>
    </source>
</reference>
<dbReference type="Bgee" id="108696340">
    <property type="expression patterns" value="Expressed in spleen and 18 other cell types or tissues"/>
</dbReference>
<dbReference type="PROSITE" id="PS50294">
    <property type="entry name" value="WD_REPEATS_REGION"/>
    <property type="match status" value="1"/>
</dbReference>
<dbReference type="InterPro" id="IPR011989">
    <property type="entry name" value="ARM-like"/>
</dbReference>
<dbReference type="CDD" id="cd06071">
    <property type="entry name" value="Beach"/>
    <property type="match status" value="1"/>
</dbReference>
<dbReference type="InterPro" id="IPR056252">
    <property type="entry name" value="Alfy-like_Arm-like"/>
</dbReference>
<dbReference type="PROSITE" id="PS50197">
    <property type="entry name" value="BEACH"/>
    <property type="match status" value="1"/>
</dbReference>
<dbReference type="Pfam" id="PF23295">
    <property type="entry name" value="Arm_4"/>
    <property type="match status" value="1"/>
</dbReference>
<dbReference type="Pfam" id="PF00400">
    <property type="entry name" value="WD40"/>
    <property type="match status" value="1"/>
</dbReference>
<dbReference type="PANTHER" id="PTHR46108:SF3">
    <property type="entry name" value="WD REPEAT- AND FYVE DOMAIN-CONTAINING PROTEIN 4"/>
    <property type="match status" value="1"/>
</dbReference>
<dbReference type="SMART" id="SM00320">
    <property type="entry name" value="WD40"/>
    <property type="match status" value="4"/>
</dbReference>
<dbReference type="FunFam" id="1.10.1540.10:FF:000001">
    <property type="entry name" value="neurobeachin isoform X1"/>
    <property type="match status" value="1"/>
</dbReference>
<dbReference type="Pfam" id="PF02138">
    <property type="entry name" value="Beach"/>
    <property type="match status" value="1"/>
</dbReference>
<dbReference type="InterPro" id="IPR019775">
    <property type="entry name" value="WD40_repeat_CS"/>
</dbReference>
<evidence type="ECO:0000313" key="1">
    <source>
        <dbReference type="Proteomes" id="UP000186698"/>
    </source>
</evidence>
<dbReference type="PaxDb" id="8355-A0A1L8FKS3"/>
<dbReference type="CTD" id="108696340"/>
<dbReference type="PROSITE" id="PS51783">
    <property type="entry name" value="PH_BEACH"/>
    <property type="match status" value="1"/>
</dbReference>
<dbReference type="InterPro" id="IPR011993">
    <property type="entry name" value="PH-like_dom_sf"/>
</dbReference>
<dbReference type="GO" id="GO:0019882">
    <property type="term" value="P:antigen processing and presentation"/>
    <property type="evidence" value="ECO:0000318"/>
    <property type="project" value="GO_Central"/>
</dbReference>
<dbReference type="SMART" id="SM01026">
    <property type="entry name" value="Beach"/>
    <property type="match status" value="1"/>
</dbReference>
<dbReference type="OrthoDB" id="10018316at2759"/>
<dbReference type="InterPro" id="IPR036322">
    <property type="entry name" value="WD40_repeat_dom_sf"/>
</dbReference>
<dbReference type="SUPFAM" id="SSF81837">
    <property type="entry name" value="BEACH domain"/>
    <property type="match status" value="1"/>
</dbReference>
<dbReference type="Gene3D" id="1.10.1540.10">
    <property type="entry name" value="BEACH domain"/>
    <property type="match status" value="1"/>
</dbReference>
<dbReference type="KEGG" id="xla:108696340"/>
<dbReference type="Xenbase" id="XB-GENE-6488661">
    <property type="gene designation" value="wdfy4.L"/>
</dbReference>
<dbReference type="SUPFAM" id="SSF50729">
    <property type="entry name" value="PH domain-like"/>
    <property type="match status" value="1"/>
</dbReference>
<keyword evidence="1" id="KW-1185">Reference proteome</keyword>